<dbReference type="Pfam" id="PF04956">
    <property type="entry name" value="TrbC"/>
    <property type="match status" value="1"/>
</dbReference>
<accession>K9P0L1</accession>
<evidence type="ECO:0000313" key="3">
    <source>
        <dbReference type="EMBL" id="AFY26795.1"/>
    </source>
</evidence>
<dbReference type="AlphaFoldDB" id="K9P0L1"/>
<evidence type="ECO:0000256" key="1">
    <source>
        <dbReference type="SAM" id="Phobius"/>
    </source>
</evidence>
<name>K9P0L1_ANAPH</name>
<keyword evidence="1" id="KW-0812">Transmembrane</keyword>
<keyword evidence="1" id="KW-0472">Membrane</keyword>
<dbReference type="EMBL" id="JX415943">
    <property type="protein sequence ID" value="AFY26795.1"/>
    <property type="molecule type" value="Genomic_DNA"/>
</dbReference>
<keyword evidence="2" id="KW-0732">Signal</keyword>
<feature type="transmembrane region" description="Helical" evidence="1">
    <location>
        <begin position="79"/>
        <end position="97"/>
    </location>
</feature>
<proteinExistence type="predicted"/>
<protein>
    <submittedName>
        <fullName evidence="3">Type IV secretion system protein</fullName>
    </submittedName>
</protein>
<feature type="signal peptide" evidence="2">
    <location>
        <begin position="1"/>
        <end position="29"/>
    </location>
</feature>
<sequence>MEKIIRFLMRTTGMCFVLLLCSHGIVASAAAAATDHNGATSKVICNVVEFVQKLGLPIMTGVILGSSVMAIFGRLAWPAIAMLIVFTAIFFGSSKIISKFAKGVGGLDADNFDCSKVKDDASGSSSP</sequence>
<gene>
    <name evidence="3" type="primary">virB2-5</name>
</gene>
<keyword evidence="1" id="KW-1133">Transmembrane helix</keyword>
<reference evidence="3" key="1">
    <citation type="journal article" date="2012" name="BMC Genomics">
        <title>Structure of the type IV secretion system in different strains of Anaplasma phagocytophilum.</title>
        <authorList>
            <person name="Al-Khedery B."/>
            <person name="Lundgren A.M."/>
            <person name="Stuen S."/>
            <person name="Granquist E.G."/>
            <person name="Munderloh U.G."/>
            <person name="Nelson C.M."/>
            <person name="Alleman A.R."/>
            <person name="Mahan S.M."/>
            <person name="Barbet A.F."/>
        </authorList>
    </citation>
    <scope>NUCLEOTIDE SEQUENCE</scope>
    <source>
        <strain evidence="3">NorLamb-V1</strain>
    </source>
</reference>
<evidence type="ECO:0000256" key="2">
    <source>
        <dbReference type="SAM" id="SignalP"/>
    </source>
</evidence>
<feature type="chain" id="PRO_5003933674" evidence="2">
    <location>
        <begin position="30"/>
        <end position="127"/>
    </location>
</feature>
<dbReference type="InterPro" id="IPR007039">
    <property type="entry name" value="TrbC/VirB2"/>
</dbReference>
<organism evidence="3">
    <name type="scientific">Anaplasma phagocytophilum</name>
    <name type="common">Ehrlichia phagocytophila</name>
    <dbReference type="NCBI Taxonomy" id="948"/>
    <lineage>
        <taxon>Bacteria</taxon>
        <taxon>Pseudomonadati</taxon>
        <taxon>Pseudomonadota</taxon>
        <taxon>Alphaproteobacteria</taxon>
        <taxon>Rickettsiales</taxon>
        <taxon>Anaplasmataceae</taxon>
        <taxon>Anaplasma</taxon>
        <taxon>phagocytophilum group</taxon>
    </lineage>
</organism>